<comment type="pathway">
    <text evidence="16">Amino-acid biosynthesis.</text>
</comment>
<comment type="cofactor">
    <cofactor evidence="2">
        <name>[3Fe-4S] cluster</name>
        <dbReference type="ChEBI" id="CHEBI:21137"/>
    </cofactor>
</comment>
<accession>A0AAC9WGT4</accession>
<dbReference type="PANTHER" id="PTHR11938">
    <property type="entry name" value="FAD NADPH DEHYDROGENASE/OXIDOREDUCTASE"/>
    <property type="match status" value="1"/>
</dbReference>
<dbReference type="InterPro" id="IPR002489">
    <property type="entry name" value="Glu_synth_asu_C"/>
</dbReference>
<dbReference type="Pfam" id="PF04898">
    <property type="entry name" value="Glu_syn_central"/>
    <property type="match status" value="1"/>
</dbReference>
<dbReference type="Gene3D" id="3.60.20.10">
    <property type="entry name" value="Glutamine Phosphoribosylpyrophosphate, subunit 1, domain 1"/>
    <property type="match status" value="1"/>
</dbReference>
<evidence type="ECO:0000313" key="21">
    <source>
        <dbReference type="Proteomes" id="UP000192478"/>
    </source>
</evidence>
<evidence type="ECO:0000256" key="7">
    <source>
        <dbReference type="ARBA" id="ARBA00022643"/>
    </source>
</evidence>
<evidence type="ECO:0000256" key="3">
    <source>
        <dbReference type="ARBA" id="ARBA00001974"/>
    </source>
</evidence>
<dbReference type="CDD" id="cd00713">
    <property type="entry name" value="GltS"/>
    <property type="match status" value="1"/>
</dbReference>
<dbReference type="InterPro" id="IPR036485">
    <property type="entry name" value="Glu_synth_asu_C_sf"/>
</dbReference>
<dbReference type="PROSITE" id="PS51278">
    <property type="entry name" value="GATASE_TYPE_2"/>
    <property type="match status" value="1"/>
</dbReference>
<proteinExistence type="inferred from homology"/>
<reference evidence="18 20" key="1">
    <citation type="submission" date="2016-10" db="EMBL/GenBank/DDBJ databases">
        <title>Complete Genome Sequence of Acetogen Clostridium formicoaceticum ATCC 27076.</title>
        <authorList>
            <person name="Bao T."/>
            <person name="Cheng C."/>
            <person name="Zhao J."/>
            <person name="Yang S.-T."/>
            <person name="Wang J."/>
            <person name="Wang M."/>
        </authorList>
    </citation>
    <scope>NUCLEOTIDE SEQUENCE [LARGE SCALE GENOMIC DNA]</scope>
    <source>
        <strain evidence="18 20">ATCC 27076</strain>
    </source>
</reference>
<dbReference type="Pfam" id="PF01645">
    <property type="entry name" value="Glu_synthase"/>
    <property type="match status" value="1"/>
</dbReference>
<dbReference type="InterPro" id="IPR029055">
    <property type="entry name" value="Ntn_hydrolases_N"/>
</dbReference>
<dbReference type="InterPro" id="IPR013785">
    <property type="entry name" value="Aldolase_TIM"/>
</dbReference>
<dbReference type="RefSeq" id="WP_070968384.1">
    <property type="nucleotide sequence ID" value="NZ_CP017603.1"/>
</dbReference>
<evidence type="ECO:0000256" key="16">
    <source>
        <dbReference type="ARBA" id="ARBA00029440"/>
    </source>
</evidence>
<keyword evidence="20" id="KW-1185">Reference proteome</keyword>
<feature type="domain" description="Glutamine amidotransferase type-2" evidence="17">
    <location>
        <begin position="23"/>
        <end position="421"/>
    </location>
</feature>
<dbReference type="EC" id="1.4.7.1" evidence="19"/>
<dbReference type="InterPro" id="IPR002932">
    <property type="entry name" value="Glu_synthdom"/>
</dbReference>
<evidence type="ECO:0000256" key="2">
    <source>
        <dbReference type="ARBA" id="ARBA00001927"/>
    </source>
</evidence>
<dbReference type="Gene3D" id="2.160.20.60">
    <property type="entry name" value="Glutamate synthase, alpha subunit, C-terminal domain"/>
    <property type="match status" value="1"/>
</dbReference>
<evidence type="ECO:0000256" key="13">
    <source>
        <dbReference type="ARBA" id="ARBA00023014"/>
    </source>
</evidence>
<evidence type="ECO:0000256" key="10">
    <source>
        <dbReference type="ARBA" id="ARBA00022962"/>
    </source>
</evidence>
<keyword evidence="10" id="KW-0315">Glutamine amidotransferase</keyword>
<evidence type="ECO:0000256" key="11">
    <source>
        <dbReference type="ARBA" id="ARBA00023002"/>
    </source>
</evidence>
<dbReference type="GO" id="GO:0019676">
    <property type="term" value="P:ammonia assimilation cycle"/>
    <property type="evidence" value="ECO:0007669"/>
    <property type="project" value="TreeGrafter"/>
</dbReference>
<keyword evidence="6" id="KW-0285">Flavoprotein</keyword>
<evidence type="ECO:0000313" key="18">
    <source>
        <dbReference type="EMBL" id="AOY76581.1"/>
    </source>
</evidence>
<dbReference type="FunFam" id="2.160.20.60:FF:000001">
    <property type="entry name" value="Glutamate synthase, large subunit"/>
    <property type="match status" value="1"/>
</dbReference>
<evidence type="ECO:0000256" key="4">
    <source>
        <dbReference type="ARBA" id="ARBA00009716"/>
    </source>
</evidence>
<evidence type="ECO:0000259" key="17">
    <source>
        <dbReference type="PROSITE" id="PS51278"/>
    </source>
</evidence>
<keyword evidence="5" id="KW-0028">Amino-acid biosynthesis</keyword>
<comment type="cofactor">
    <cofactor evidence="1">
        <name>FMN</name>
        <dbReference type="ChEBI" id="CHEBI:58210"/>
    </cofactor>
</comment>
<evidence type="ECO:0000313" key="19">
    <source>
        <dbReference type="EMBL" id="ARE87000.1"/>
    </source>
</evidence>
<keyword evidence="12" id="KW-0408">Iron</keyword>
<dbReference type="FunFam" id="3.20.20.70:FF:000053">
    <property type="entry name" value="Glutamate synthase large subunit"/>
    <property type="match status" value="1"/>
</dbReference>
<evidence type="ECO:0000313" key="20">
    <source>
        <dbReference type="Proteomes" id="UP000177894"/>
    </source>
</evidence>
<dbReference type="Pfam" id="PF01493">
    <property type="entry name" value="GXGXG"/>
    <property type="match status" value="1"/>
</dbReference>
<evidence type="ECO:0000256" key="9">
    <source>
        <dbReference type="ARBA" id="ARBA00022827"/>
    </source>
</evidence>
<reference evidence="19 21" key="2">
    <citation type="submission" date="2017-03" db="EMBL/GenBank/DDBJ databases">
        <title>Complete sequence of Clostridium formicaceticum DSM 92.</title>
        <authorList>
            <person name="Poehlein A."/>
            <person name="Karl M."/>
            <person name="Bengelsdorf F.R."/>
            <person name="Duerre P."/>
            <person name="Daniel R."/>
        </authorList>
    </citation>
    <scope>NUCLEOTIDE SEQUENCE [LARGE SCALE GENOMIC DNA]</scope>
    <source>
        <strain evidence="19 21">DSM 92</strain>
    </source>
</reference>
<name>A0AAC9WGT4_9CLOT</name>
<evidence type="ECO:0000256" key="14">
    <source>
        <dbReference type="ARBA" id="ARBA00023164"/>
    </source>
</evidence>
<dbReference type="FunFam" id="3.20.20.70:FF:000031">
    <property type="entry name" value="Glutamate synthase 1 [NADH]"/>
    <property type="match status" value="1"/>
</dbReference>
<evidence type="ECO:0000256" key="15">
    <source>
        <dbReference type="ARBA" id="ARBA00023291"/>
    </source>
</evidence>
<organism evidence="19 21">
    <name type="scientific">Clostridium formicaceticum</name>
    <dbReference type="NCBI Taxonomy" id="1497"/>
    <lineage>
        <taxon>Bacteria</taxon>
        <taxon>Bacillati</taxon>
        <taxon>Bacillota</taxon>
        <taxon>Clostridia</taxon>
        <taxon>Eubacteriales</taxon>
        <taxon>Clostridiaceae</taxon>
        <taxon>Clostridium</taxon>
    </lineage>
</organism>
<dbReference type="KEGG" id="cfm:BJL90_12350"/>
<dbReference type="InterPro" id="IPR006982">
    <property type="entry name" value="Glu_synth_centr_N"/>
</dbReference>
<comment type="similarity">
    <text evidence="4">Belongs to the glutamate synthase family.</text>
</comment>
<dbReference type="InterPro" id="IPR017932">
    <property type="entry name" value="GATase_2_dom"/>
</dbReference>
<dbReference type="InterPro" id="IPR050711">
    <property type="entry name" value="ET-N_metabolism_enzyme"/>
</dbReference>
<evidence type="ECO:0000256" key="12">
    <source>
        <dbReference type="ARBA" id="ARBA00023004"/>
    </source>
</evidence>
<dbReference type="CDD" id="cd02808">
    <property type="entry name" value="GltS_FMN"/>
    <property type="match status" value="1"/>
</dbReference>
<gene>
    <name evidence="19" type="primary">gltB_3</name>
    <name evidence="18" type="ORF">BJL90_12350</name>
    <name evidence="19" type="ORF">CLFO_13850</name>
</gene>
<evidence type="ECO:0000256" key="5">
    <source>
        <dbReference type="ARBA" id="ARBA00022605"/>
    </source>
</evidence>
<dbReference type="SUPFAM" id="SSF69336">
    <property type="entry name" value="Alpha subunit of glutamate synthase, C-terminal domain"/>
    <property type="match status" value="1"/>
</dbReference>
<keyword evidence="8" id="KW-0479">Metal-binding</keyword>
<dbReference type="Proteomes" id="UP000192478">
    <property type="component" value="Chromosome"/>
</dbReference>
<dbReference type="GO" id="GO:0016041">
    <property type="term" value="F:glutamate synthase (ferredoxin) activity"/>
    <property type="evidence" value="ECO:0007669"/>
    <property type="project" value="UniProtKB-EC"/>
</dbReference>
<keyword evidence="9" id="KW-0274">FAD</keyword>
<dbReference type="FunFam" id="3.60.20.10:FF:000001">
    <property type="entry name" value="Glutamate synthase, large subunit"/>
    <property type="match status" value="1"/>
</dbReference>
<dbReference type="GO" id="GO:0006537">
    <property type="term" value="P:glutamate biosynthetic process"/>
    <property type="evidence" value="ECO:0007669"/>
    <property type="project" value="UniProtKB-KW"/>
</dbReference>
<dbReference type="CDD" id="cd00982">
    <property type="entry name" value="gltB_C"/>
    <property type="match status" value="1"/>
</dbReference>
<keyword evidence="15" id="KW-0003">3Fe-4S</keyword>
<dbReference type="EMBL" id="CP017603">
    <property type="protein sequence ID" value="AOY76581.1"/>
    <property type="molecule type" value="Genomic_DNA"/>
</dbReference>
<dbReference type="Pfam" id="PF00310">
    <property type="entry name" value="GATase_2"/>
    <property type="match status" value="1"/>
</dbReference>
<keyword evidence="11 19" id="KW-0560">Oxidoreductase</keyword>
<evidence type="ECO:0000256" key="8">
    <source>
        <dbReference type="ARBA" id="ARBA00022723"/>
    </source>
</evidence>
<sequence length="1521" mass="168195">MMNNIGYPLKQGLYDPQFEKDSCGVGFVASIKGEKTHDIVKKGLKVLVNLTHRGAVGSDPKTGDGAGILTQIPHEFFRIYCDNLGISLPSPVEYGIGMIFLPKEPALRLRCEGIVERVVEEEGQKVLGWRDVPTDNRNIGETAKGTEPTIRQVFVEKAQGIDQESFERRLYIIRKKAENEVKRLIERNSEYFYICSMSSNTIVYKGLLLADQINQYYVDLNDINFKSAIALVHQRYSTNTFPTWDLAHPFRYIAHNGEINTIRGNRNWMNAREGVLKSEVFGKEINKLFPIIGANASDSASFDNVLELLVADGRSLAHSLMMLIPQTWRDNDVMAPYKRAFYEYHASFMEPWDGPAAVACTDGTQVCAVLDRNGLRPARYVITKNGLVVLASEAGALELDPKEIESKGKLKPGKIFLVDTKEGRIIPDHELKKKICTEKPYREMVESCRMTLDQLENSGEKSETEVESLIEKQQAFGYTLEDLKKILGTMASTGKEPIGSMGNDTPLAVLSNKPQLLFSYFKQLFAQVTNPPIDCIRENMVMSLTNFIGTQENILNKELPNQAFIKINTPILTNLEMAKIKALRNKDFKTTTIPITFKYDTGIEGFKAALQQVCERASKRIEEGYNIVVLSDRNVGSYDAAIPSLLAVAALQHHLIKEKTRTKISIIVETAEARETMHMALLIGYGATAINPYLAFESIDAIIKKGDLKDIDFEKAEKNYVKALSEGLLKILSRMGISTLQSYHGAQIFEAIGLSSEFINDYFDGTPSRVEGVGIETIGEEVLIRHRNAFNKIRKPIAELDVGGIYSWRKDGEYHLFNPETIYKLQVATRNNDYGIYKEYAEVINDQSEHLCTIRGLLKFKESNPISISEVEPIGEIVKRFCTGAMSFGSISKEAHETIAIAMNRLGARSNSGEGGEDAERYKREENGDLKRSAIKQVASARFGVTAEYLVNADEIQIKMAQGAKPGEGGQLPGSKVDKAIARTRNSTPGIDLISPPPHHDIYSIEDLSQLIFDLKSVNASAKISVKLVSEVGVGTVAAGVAKAHADVILISGHDGGTGASPVSSIKHVGTPWELGVAEAQQVLLLNNLRSRVRLQTDGQLKTGRDVAIAALLGAEEFGFATTALVVLGCTMLRNCHENTCEMGIATQDPEIRKNFRGKPEYIINFFTFIAQEVREIMAQLGFRTMNEMIGRVDLLEANKSLKHWKANKVDLSSILYKPDMPKRIKPYCVKSQDHGLDKLMDYKFLQVAQYAIDDKCKVRASFEIKNVDRSVGAMLSGKIAKKYGEEGLPEDTILFELTGSAGQSFGAFCVKGLTLVLEGEANDYVGKGLSGGKLVIKTPRTASYKQDENVIAGNTILYGATSGKVFINGIVGQRFAVRNSGALAVVEGVGDHCCEYMTGGVVVVLGKTGRNFAAGMSGGVAYVLDVDGDFEGKCNKSMVTVESVEEKEELAVIFSMVEEHYQLTNSEKAGRILRDWDQYSNKLKKVISPAYKSVLEKMKQQRAEKLVDAALMEVCSSKEA</sequence>
<comment type="cofactor">
    <cofactor evidence="3">
        <name>FAD</name>
        <dbReference type="ChEBI" id="CHEBI:57692"/>
    </cofactor>
</comment>
<dbReference type="SUPFAM" id="SSF51395">
    <property type="entry name" value="FMN-linked oxidoreductases"/>
    <property type="match status" value="1"/>
</dbReference>
<dbReference type="SUPFAM" id="SSF56235">
    <property type="entry name" value="N-terminal nucleophile aminohydrolases (Ntn hydrolases)"/>
    <property type="match status" value="1"/>
</dbReference>
<dbReference type="GO" id="GO:0046872">
    <property type="term" value="F:metal ion binding"/>
    <property type="evidence" value="ECO:0007669"/>
    <property type="project" value="UniProtKB-KW"/>
</dbReference>
<protein>
    <submittedName>
        <fullName evidence="19">Ferredoxin-dependent glutamate synthase 1</fullName>
        <ecNumber evidence="19">1.4.7.1</ecNumber>
    </submittedName>
    <submittedName>
        <fullName evidence="18">Glutamate synthase subunit alpha</fullName>
    </submittedName>
</protein>
<dbReference type="NCBIfam" id="NF008730">
    <property type="entry name" value="PRK11750.1"/>
    <property type="match status" value="1"/>
</dbReference>
<evidence type="ECO:0000256" key="6">
    <source>
        <dbReference type="ARBA" id="ARBA00022630"/>
    </source>
</evidence>
<keyword evidence="7" id="KW-0288">FMN</keyword>
<keyword evidence="14" id="KW-0314">Glutamate biosynthesis</keyword>
<dbReference type="EMBL" id="CP020559">
    <property type="protein sequence ID" value="ARE87000.1"/>
    <property type="molecule type" value="Genomic_DNA"/>
</dbReference>
<dbReference type="Gene3D" id="3.20.20.70">
    <property type="entry name" value="Aldolase class I"/>
    <property type="match status" value="2"/>
</dbReference>
<dbReference type="PANTHER" id="PTHR11938:SF133">
    <property type="entry name" value="GLUTAMATE SYNTHASE (NADH)"/>
    <property type="match status" value="1"/>
</dbReference>
<dbReference type="Proteomes" id="UP000177894">
    <property type="component" value="Chromosome"/>
</dbReference>
<keyword evidence="13" id="KW-0411">Iron-sulfur</keyword>
<evidence type="ECO:0000256" key="1">
    <source>
        <dbReference type="ARBA" id="ARBA00001917"/>
    </source>
</evidence>
<dbReference type="GO" id="GO:0051538">
    <property type="term" value="F:3 iron, 4 sulfur cluster binding"/>
    <property type="evidence" value="ECO:0007669"/>
    <property type="project" value="UniProtKB-KW"/>
</dbReference>